<dbReference type="Pfam" id="PF16657">
    <property type="entry name" value="Malt_amylase_C"/>
    <property type="match status" value="1"/>
</dbReference>
<dbReference type="PANTHER" id="PTHR10357">
    <property type="entry name" value="ALPHA-AMYLASE FAMILY MEMBER"/>
    <property type="match status" value="1"/>
</dbReference>
<evidence type="ECO:0000259" key="1">
    <source>
        <dbReference type="SMART" id="SM00642"/>
    </source>
</evidence>
<dbReference type="SUPFAM" id="SSF51445">
    <property type="entry name" value="(Trans)glycosidases"/>
    <property type="match status" value="1"/>
</dbReference>
<reference evidence="2 3" key="1">
    <citation type="journal article" date="2013" name="Environ. Microbiol.">
        <title>Genome analysis of Chitinivibrio alkaliphilus gen. nov., sp. nov., a novel extremely haloalkaliphilic anaerobic chitinolytic bacterium from the candidate phylum Termite Group 3.</title>
        <authorList>
            <person name="Sorokin D.Y."/>
            <person name="Gumerov V.M."/>
            <person name="Rakitin A.L."/>
            <person name="Beletsky A.V."/>
            <person name="Damste J.S."/>
            <person name="Muyzer G."/>
            <person name="Mardanov A.V."/>
            <person name="Ravin N.V."/>
        </authorList>
    </citation>
    <scope>NUCLEOTIDE SEQUENCE [LARGE SCALE GENOMIC DNA]</scope>
    <source>
        <strain evidence="2 3">ACht1</strain>
    </source>
</reference>
<dbReference type="CDD" id="cd11324">
    <property type="entry name" value="AmyAc_Amylosucrase"/>
    <property type="match status" value="1"/>
</dbReference>
<dbReference type="Gene3D" id="3.90.400.10">
    <property type="entry name" value="Oligo-1,6-glucosidase, Domain 2"/>
    <property type="match status" value="1"/>
</dbReference>
<keyword evidence="3" id="KW-1185">Reference proteome</keyword>
<dbReference type="Gene3D" id="1.10.1740.10">
    <property type="match status" value="1"/>
</dbReference>
<proteinExistence type="predicted"/>
<dbReference type="Pfam" id="PF00128">
    <property type="entry name" value="Alpha-amylase"/>
    <property type="match status" value="1"/>
</dbReference>
<dbReference type="OrthoDB" id="9805159at2"/>
<dbReference type="PATRIC" id="fig|1313304.3.peg.864"/>
<dbReference type="InterPro" id="IPR013780">
    <property type="entry name" value="Glyco_hydro_b"/>
</dbReference>
<dbReference type="SUPFAM" id="SSF51011">
    <property type="entry name" value="Glycosyl hydrolase domain"/>
    <property type="match status" value="1"/>
</dbReference>
<dbReference type="STRING" id="1313304.CALK_0905"/>
<accession>U7DCK6</accession>
<dbReference type="Gene3D" id="3.20.20.80">
    <property type="entry name" value="Glycosidases"/>
    <property type="match status" value="1"/>
</dbReference>
<dbReference type="SMART" id="SM00642">
    <property type="entry name" value="Aamy"/>
    <property type="match status" value="1"/>
</dbReference>
<evidence type="ECO:0000313" key="2">
    <source>
        <dbReference type="EMBL" id="ERP32175.1"/>
    </source>
</evidence>
<dbReference type="GO" id="GO:0005975">
    <property type="term" value="P:carbohydrate metabolic process"/>
    <property type="evidence" value="ECO:0007669"/>
    <property type="project" value="InterPro"/>
</dbReference>
<evidence type="ECO:0000313" key="3">
    <source>
        <dbReference type="Proteomes" id="UP000017148"/>
    </source>
</evidence>
<dbReference type="Proteomes" id="UP000017148">
    <property type="component" value="Unassembled WGS sequence"/>
</dbReference>
<gene>
    <name evidence="2" type="ORF">CALK_0905</name>
</gene>
<dbReference type="InterPro" id="IPR044077">
    <property type="entry name" value="Amylosucrase"/>
</dbReference>
<comment type="caution">
    <text evidence="2">The sequence shown here is derived from an EMBL/GenBank/DDBJ whole genome shotgun (WGS) entry which is preliminary data.</text>
</comment>
<dbReference type="EMBL" id="ASJR01000006">
    <property type="protein sequence ID" value="ERP32175.1"/>
    <property type="molecule type" value="Genomic_DNA"/>
</dbReference>
<name>U7DCK6_9BACT</name>
<dbReference type="AlphaFoldDB" id="U7DCK6"/>
<feature type="domain" description="Glycosyl hydrolase family 13 catalytic" evidence="1">
    <location>
        <begin position="113"/>
        <end position="565"/>
    </location>
</feature>
<dbReference type="InterPro" id="IPR017853">
    <property type="entry name" value="GH"/>
</dbReference>
<dbReference type="InterPro" id="IPR032091">
    <property type="entry name" value="Malt_amylase-like_C"/>
</dbReference>
<organism evidence="2 3">
    <name type="scientific">Chitinivibrio alkaliphilus ACht1</name>
    <dbReference type="NCBI Taxonomy" id="1313304"/>
    <lineage>
        <taxon>Bacteria</taxon>
        <taxon>Pseudomonadati</taxon>
        <taxon>Fibrobacterota</taxon>
        <taxon>Chitinivibrionia</taxon>
        <taxon>Chitinivibrionales</taxon>
        <taxon>Chitinivibrionaceae</taxon>
        <taxon>Chitinivibrio</taxon>
    </lineage>
</organism>
<dbReference type="PANTHER" id="PTHR10357:SF213">
    <property type="entry name" value="ALPHA AMYLASE CATALYTIC REGION"/>
    <property type="match status" value="1"/>
</dbReference>
<dbReference type="RefSeq" id="WP_022636406.1">
    <property type="nucleotide sequence ID" value="NZ_ASJR01000006.1"/>
</dbReference>
<protein>
    <submittedName>
        <fullName evidence="2">Amylosucrase</fullName>
    </submittedName>
</protein>
<dbReference type="InterPro" id="IPR045857">
    <property type="entry name" value="O16G_dom_2"/>
</dbReference>
<dbReference type="eggNOG" id="COG0366">
    <property type="taxonomic scope" value="Bacteria"/>
</dbReference>
<dbReference type="Gene3D" id="2.60.40.1180">
    <property type="entry name" value="Golgi alpha-mannosidase II"/>
    <property type="match status" value="1"/>
</dbReference>
<sequence length="653" mass="76574">MNELTKNSDTDTYHEHARITLRRLMPVFERQLSNTEEEVRETFLERVSTHWPRLFSLLFQLYGHRYDFFYHLEQLAIELSQTYLERPQRLKERDKQREYDPTWFMSNEIVGGAMYVGLFTENLQSLRENISYFKELGITYVHLMPLFEEREGESDGGYAIKDYRSVNPELGTLDDLREVAQAFQEQGILLVLDFVFNHTSDEHLWAKKAQSGDPEFQDFYYIFPDRTIPNQYEEHLREIFPTVRRGNFSWHNGMKKWVWTTFNSYQWDLKYANPSVFRAMLGEMFFLANVGVDVLRLDAVAFIWKKMGTNCENLPEAHLLIQAFNAAVRIATPGLIFKSEAIVHPRDVLSYVSPEECHLSYNPLLMAMLWEALATRKVHLLHESVSRKFSIPQNTMWCNYLRCHDDIGWTFDNDDAWRIGIDPEGHRDFLNRFYTGDFEGSFARGVPFQYNPDTGDMRISGTLASLAGLEQAIDAEDGLLQDMAIKRIVLLNSLIMSMGGVPLLYLGEEWGVLNDYDYIHDPRKSEDSRWIHRSTMRWDYIEGLDMEDSLQGRIYRHIQRLIHLRKEHTAFFGAAIDVFYSGNEHVFAFIRNNMGAQIVVLANFSEEPQEVSGNVIRSHAIGRFFYDIFTEEEISTAKPIPLGPYQFRWLERR</sequence>
<dbReference type="InterPro" id="IPR006047">
    <property type="entry name" value="GH13_cat_dom"/>
</dbReference>
<dbReference type="GO" id="GO:0047669">
    <property type="term" value="F:amylosucrase activity"/>
    <property type="evidence" value="ECO:0007669"/>
    <property type="project" value="InterPro"/>
</dbReference>